<dbReference type="SMART" id="SM00358">
    <property type="entry name" value="DSRM"/>
    <property type="match status" value="2"/>
</dbReference>
<evidence type="ECO:0000259" key="5">
    <source>
        <dbReference type="PROSITE" id="PS50137"/>
    </source>
</evidence>
<dbReference type="Gene3D" id="3.30.160.20">
    <property type="match status" value="2"/>
</dbReference>
<proteinExistence type="predicted"/>
<dbReference type="GO" id="GO:0003723">
    <property type="term" value="F:RNA binding"/>
    <property type="evidence" value="ECO:0007669"/>
    <property type="project" value="UniProtKB-UniRule"/>
</dbReference>
<feature type="region of interest" description="Disordered" evidence="4">
    <location>
        <begin position="244"/>
        <end position="282"/>
    </location>
</feature>
<reference evidence="7 8" key="1">
    <citation type="journal article" date="2024" name="IScience">
        <title>Strigolactones Initiate the Formation of Haustorium-like Structures in Castilleja.</title>
        <authorList>
            <person name="Buerger M."/>
            <person name="Peterson D."/>
            <person name="Chory J."/>
        </authorList>
    </citation>
    <scope>NUCLEOTIDE SEQUENCE [LARGE SCALE GENOMIC DNA]</scope>
    <source>
        <strain evidence="7">Tecolote</strain>
        <tissue evidence="7">Flower</tissue>
    </source>
</reference>
<dbReference type="EMBL" id="JAVIJP010000307">
    <property type="protein sequence ID" value="KAL3613117.1"/>
    <property type="molecule type" value="Genomic_DNA"/>
</dbReference>
<dbReference type="SUPFAM" id="SSF54768">
    <property type="entry name" value="dsRNA-binding domain-like"/>
    <property type="match status" value="2"/>
</dbReference>
<evidence type="ECO:0000256" key="4">
    <source>
        <dbReference type="SAM" id="MobiDB-lite"/>
    </source>
</evidence>
<dbReference type="AlphaFoldDB" id="A0ABD3B775"/>
<accession>A0ABD3B775</accession>
<dbReference type="Pfam" id="PF00035">
    <property type="entry name" value="dsrm"/>
    <property type="match status" value="2"/>
</dbReference>
<evidence type="ECO:0000313" key="8">
    <source>
        <dbReference type="Proteomes" id="UP001632038"/>
    </source>
</evidence>
<reference evidence="6" key="2">
    <citation type="submission" date="2024-11" db="EMBL/GenBank/DDBJ databases">
        <authorList>
            <person name="Burger M."/>
            <person name="Chory J."/>
        </authorList>
    </citation>
    <scope>NUCLEOTIDE SEQUENCE</scope>
    <source>
        <strain evidence="6">Tecolote</strain>
        <tissue evidence="6">Flower</tissue>
    </source>
</reference>
<evidence type="ECO:0000256" key="1">
    <source>
        <dbReference type="ARBA" id="ARBA00022737"/>
    </source>
</evidence>
<protein>
    <submittedName>
        <fullName evidence="6">HLA class II histocompatibility antigen, DR beta 4 chain</fullName>
    </submittedName>
</protein>
<evidence type="ECO:0000313" key="7">
    <source>
        <dbReference type="EMBL" id="KAL3613351.1"/>
    </source>
</evidence>
<feature type="compositionally biased region" description="Low complexity" evidence="4">
    <location>
        <begin position="246"/>
        <end position="255"/>
    </location>
</feature>
<dbReference type="Proteomes" id="UP001632038">
    <property type="component" value="Unassembled WGS sequence"/>
</dbReference>
<comment type="caution">
    <text evidence="6">The sequence shown here is derived from an EMBL/GenBank/DDBJ whole genome shotgun (WGS) entry which is preliminary data.</text>
</comment>
<dbReference type="InterPro" id="IPR025558">
    <property type="entry name" value="DUF4283"/>
</dbReference>
<feature type="domain" description="DRBM" evidence="5">
    <location>
        <begin position="1"/>
        <end position="70"/>
    </location>
</feature>
<name>A0ABD3B775_9LAMI</name>
<evidence type="ECO:0000256" key="2">
    <source>
        <dbReference type="ARBA" id="ARBA00022884"/>
    </source>
</evidence>
<keyword evidence="1" id="KW-0677">Repeat</keyword>
<evidence type="ECO:0000256" key="3">
    <source>
        <dbReference type="PROSITE-ProRule" id="PRU00266"/>
    </source>
</evidence>
<gene>
    <name evidence="6" type="primary">DRB4_3</name>
    <name evidence="7" type="synonym">DRB4_2</name>
    <name evidence="7" type="ORF">CASFOL_042806</name>
    <name evidence="6" type="ORF">CASFOL_043042</name>
</gene>
<dbReference type="PANTHER" id="PTHR46031">
    <property type="match status" value="1"/>
</dbReference>
<keyword evidence="2 3" id="KW-0694">RNA-binding</keyword>
<organism evidence="6 8">
    <name type="scientific">Castilleja foliolosa</name>
    <dbReference type="NCBI Taxonomy" id="1961234"/>
    <lineage>
        <taxon>Eukaryota</taxon>
        <taxon>Viridiplantae</taxon>
        <taxon>Streptophyta</taxon>
        <taxon>Embryophyta</taxon>
        <taxon>Tracheophyta</taxon>
        <taxon>Spermatophyta</taxon>
        <taxon>Magnoliopsida</taxon>
        <taxon>eudicotyledons</taxon>
        <taxon>Gunneridae</taxon>
        <taxon>Pentapetalae</taxon>
        <taxon>asterids</taxon>
        <taxon>lamiids</taxon>
        <taxon>Lamiales</taxon>
        <taxon>Orobanchaceae</taxon>
        <taxon>Pedicularideae</taxon>
        <taxon>Castillejinae</taxon>
        <taxon>Castilleja</taxon>
    </lineage>
</organism>
<keyword evidence="8" id="KW-1185">Reference proteome</keyword>
<dbReference type="EMBL" id="JAVIJP010000138">
    <property type="protein sequence ID" value="KAL3613351.1"/>
    <property type="molecule type" value="Genomic_DNA"/>
</dbReference>
<feature type="domain" description="DRBM" evidence="5">
    <location>
        <begin position="167"/>
        <end position="236"/>
    </location>
</feature>
<sequence length="475" mass="53282">MSKIKLNELCQERRWEMPMYATTKYGPDHAPHFAASLTVNGQVFYTPVLCKSSKEAQNTCAQIAFDCLNAYSSPPQVHRPTGSISAPATATLQVVRPYAPSPTVPPAYPRPEMQPTPLPTPSPRLLMSKNANAWPVNSEIVQQNCKETTQTSMLYRAAKGSHITLHMYKNQLQQYCQKKNFDHPVYKTVAEGPPHSCRFKSSVVVRAKTYETLEFFTTLKEAEQAAARVACQMLKVDAAQEVTANPPSERFPPSSRFHHVDPMGSSSAGPQPVTLNPAAPSTVGEQTRLYSRVLAPKHDEDDWFRLRSIPLPYRNTTYVDNVPACIISELELEEAAKQFEHALVMKFSSGRPSLFEIKNHINIHWGLSRQPVVTLVEARHVMVIMENKEDMVKAQIQVSHRINSSLYRISRWHLEYDYTKDNTKIPVWISLHKLPVKYMIPSVLESIGGIVGKINKLSPMNGPALTAVGVPRPSM</sequence>
<dbReference type="InterPro" id="IPR014720">
    <property type="entry name" value="dsRBD_dom"/>
</dbReference>
<dbReference type="Pfam" id="PF14111">
    <property type="entry name" value="DUF4283"/>
    <property type="match status" value="1"/>
</dbReference>
<dbReference type="PROSITE" id="PS50137">
    <property type="entry name" value="DS_RBD"/>
    <property type="match status" value="2"/>
</dbReference>
<evidence type="ECO:0000313" key="6">
    <source>
        <dbReference type="EMBL" id="KAL3613117.1"/>
    </source>
</evidence>
<dbReference type="PANTHER" id="PTHR46031:SF16">
    <property type="entry name" value="DOUBLE-STRANDED RNA-BINDING PROTEIN 4"/>
    <property type="match status" value="1"/>
</dbReference>